<evidence type="ECO:0000313" key="3">
    <source>
        <dbReference type="EMBL" id="SDP97220.1"/>
    </source>
</evidence>
<feature type="short sequence motif" description="Histidine triad motif" evidence="1">
    <location>
        <begin position="127"/>
        <end position="131"/>
    </location>
</feature>
<proteinExistence type="predicted"/>
<dbReference type="Proteomes" id="UP000199691">
    <property type="component" value="Unassembled WGS sequence"/>
</dbReference>
<dbReference type="EMBL" id="FNIX01000030">
    <property type="protein sequence ID" value="SDP97220.1"/>
    <property type="molecule type" value="Genomic_DNA"/>
</dbReference>
<gene>
    <name evidence="3" type="ORF">SAMN05421507_13022</name>
</gene>
<dbReference type="SUPFAM" id="SSF54197">
    <property type="entry name" value="HIT-like"/>
    <property type="match status" value="1"/>
</dbReference>
<dbReference type="AlphaFoldDB" id="A0A1H0X2V8"/>
<dbReference type="GO" id="GO:0009117">
    <property type="term" value="P:nucleotide metabolic process"/>
    <property type="evidence" value="ECO:0007669"/>
    <property type="project" value="TreeGrafter"/>
</dbReference>
<keyword evidence="3" id="KW-0808">Transferase</keyword>
<protein>
    <submittedName>
        <fullName evidence="3">ATP adenylyltransferase</fullName>
    </submittedName>
</protein>
<evidence type="ECO:0000256" key="1">
    <source>
        <dbReference type="PROSITE-ProRule" id="PRU00464"/>
    </source>
</evidence>
<dbReference type="InterPro" id="IPR001310">
    <property type="entry name" value="Histidine_triad_HIT"/>
</dbReference>
<keyword evidence="4" id="KW-1185">Reference proteome</keyword>
<evidence type="ECO:0000313" key="4">
    <source>
        <dbReference type="Proteomes" id="UP000199691"/>
    </source>
</evidence>
<dbReference type="InterPro" id="IPR011146">
    <property type="entry name" value="HIT-like"/>
</dbReference>
<keyword evidence="3" id="KW-0548">Nucleotidyltransferase</keyword>
<dbReference type="GO" id="GO:0016779">
    <property type="term" value="F:nucleotidyltransferase activity"/>
    <property type="evidence" value="ECO:0007669"/>
    <property type="project" value="UniProtKB-KW"/>
</dbReference>
<evidence type="ECO:0000259" key="2">
    <source>
        <dbReference type="PROSITE" id="PS51084"/>
    </source>
</evidence>
<dbReference type="InterPro" id="IPR036265">
    <property type="entry name" value="HIT-like_sf"/>
</dbReference>
<dbReference type="Pfam" id="PF01230">
    <property type="entry name" value="HIT"/>
    <property type="match status" value="1"/>
</dbReference>
<dbReference type="STRING" id="641025.SAMN05421507_13022"/>
<dbReference type="PANTHER" id="PTHR46648">
    <property type="entry name" value="HIT FAMILY PROTEIN 1"/>
    <property type="match status" value="1"/>
</dbReference>
<dbReference type="Gene3D" id="3.30.428.10">
    <property type="entry name" value="HIT-like"/>
    <property type="match status" value="1"/>
</dbReference>
<sequence length="176" mass="19710">MARTAPDGFRYEWIMTTRVPWDPGGYLALARRACFVCELLAGNPDYPHHVAYRDEVAVVFASRFPSAVGHFLVAPVEHREHAIGDFTPDEYAAIQRVVHRAGGGLTALLPVERLYVLSLGSQQANRHVHWHLVPLPPGVPYEDQQFALFDPSRGHLDLPDDEVADLARRLGDHMVN</sequence>
<name>A0A1H0X2V8_9PSEU</name>
<dbReference type="PROSITE" id="PS51084">
    <property type="entry name" value="HIT_2"/>
    <property type="match status" value="1"/>
</dbReference>
<dbReference type="PANTHER" id="PTHR46648:SF1">
    <property type="entry name" value="ADENOSINE 5'-MONOPHOSPHORAMIDASE HNT1"/>
    <property type="match status" value="1"/>
</dbReference>
<accession>A0A1H0X2V8</accession>
<organism evidence="3 4">
    <name type="scientific">Lentzea jiangxiensis</name>
    <dbReference type="NCBI Taxonomy" id="641025"/>
    <lineage>
        <taxon>Bacteria</taxon>
        <taxon>Bacillati</taxon>
        <taxon>Actinomycetota</taxon>
        <taxon>Actinomycetes</taxon>
        <taxon>Pseudonocardiales</taxon>
        <taxon>Pseudonocardiaceae</taxon>
        <taxon>Lentzea</taxon>
    </lineage>
</organism>
<reference evidence="4" key="1">
    <citation type="submission" date="2016-10" db="EMBL/GenBank/DDBJ databases">
        <authorList>
            <person name="Varghese N."/>
            <person name="Submissions S."/>
        </authorList>
    </citation>
    <scope>NUCLEOTIDE SEQUENCE [LARGE SCALE GENOMIC DNA]</scope>
    <source>
        <strain evidence="4">CGMCC 4.6609</strain>
    </source>
</reference>
<feature type="domain" description="HIT" evidence="2">
    <location>
        <begin position="35"/>
        <end position="146"/>
    </location>
</feature>